<accession>A0ABV3RNI4</accession>
<evidence type="ECO:0000259" key="2">
    <source>
        <dbReference type="Pfam" id="PF14232"/>
    </source>
</evidence>
<dbReference type="InterPro" id="IPR025568">
    <property type="entry name" value="DUF4334"/>
</dbReference>
<sequence>MNQRMTTGEALAWFDTLGTVSVEEMLGRWRGEGIDTGHYLDGMLEAARWHGKVFESADEGFPLVHYGPFGGRYCINPALLPIRLCAALPAKSVLFPVLMPVLRPILSTRKPKSRLRMTEYRGKLSATMIYDAKPINDVFRRIDADSVLGLMDHRGDAEPFFFKLIREA</sequence>
<dbReference type="RefSeq" id="WP_367878160.1">
    <property type="nucleotide sequence ID" value="NZ_JBFNXX010000008.1"/>
</dbReference>
<feature type="domain" description="DUF4334" evidence="2">
    <location>
        <begin position="112"/>
        <end position="166"/>
    </location>
</feature>
<proteinExistence type="predicted"/>
<name>A0ABV3RNI4_9RHOB</name>
<gene>
    <name evidence="3" type="ORF">AB2B41_12655</name>
</gene>
<evidence type="ECO:0000313" key="4">
    <source>
        <dbReference type="Proteomes" id="UP001556098"/>
    </source>
</evidence>
<evidence type="ECO:0000313" key="3">
    <source>
        <dbReference type="EMBL" id="MEW9920459.1"/>
    </source>
</evidence>
<keyword evidence="4" id="KW-1185">Reference proteome</keyword>
<comment type="caution">
    <text evidence="3">The sequence shown here is derived from an EMBL/GenBank/DDBJ whole genome shotgun (WGS) entry which is preliminary data.</text>
</comment>
<dbReference type="Pfam" id="PF14231">
    <property type="entry name" value="GXWXG"/>
    <property type="match status" value="1"/>
</dbReference>
<feature type="domain" description="GXWXG" evidence="1">
    <location>
        <begin position="13"/>
        <end position="67"/>
    </location>
</feature>
<reference evidence="3 4" key="1">
    <citation type="submission" date="2024-07" db="EMBL/GenBank/DDBJ databases">
        <title>Marimonas sp.nov., isolated from tidal-flat sediment.</title>
        <authorList>
            <person name="Jayan J.N."/>
            <person name="Lee S.S."/>
        </authorList>
    </citation>
    <scope>NUCLEOTIDE SEQUENCE [LARGE SCALE GENOMIC DNA]</scope>
    <source>
        <strain evidence="3 4">MJW-29</strain>
    </source>
</reference>
<evidence type="ECO:0000259" key="1">
    <source>
        <dbReference type="Pfam" id="PF14231"/>
    </source>
</evidence>
<dbReference type="Gene3D" id="2.40.128.580">
    <property type="entry name" value="GXWXG domain"/>
    <property type="match status" value="1"/>
</dbReference>
<dbReference type="Pfam" id="PF14232">
    <property type="entry name" value="DUF4334"/>
    <property type="match status" value="1"/>
</dbReference>
<dbReference type="EMBL" id="JBFNXX010000008">
    <property type="protein sequence ID" value="MEW9920459.1"/>
    <property type="molecule type" value="Genomic_DNA"/>
</dbReference>
<organism evidence="3 4">
    <name type="scientific">Sulfitobacter sediminis</name>
    <dbReference type="NCBI Taxonomy" id="3234186"/>
    <lineage>
        <taxon>Bacteria</taxon>
        <taxon>Pseudomonadati</taxon>
        <taxon>Pseudomonadota</taxon>
        <taxon>Alphaproteobacteria</taxon>
        <taxon>Rhodobacterales</taxon>
        <taxon>Roseobacteraceae</taxon>
        <taxon>Sulfitobacter</taxon>
    </lineage>
</organism>
<dbReference type="InterPro" id="IPR025951">
    <property type="entry name" value="GXWXG_dom"/>
</dbReference>
<protein>
    <submittedName>
        <fullName evidence="3">DUF4334 domain-containing protein</fullName>
    </submittedName>
</protein>
<dbReference type="Proteomes" id="UP001556098">
    <property type="component" value="Unassembled WGS sequence"/>
</dbReference>